<evidence type="ECO:0000256" key="1">
    <source>
        <dbReference type="SAM" id="MobiDB-lite"/>
    </source>
</evidence>
<name>A0A9W4DPM7_9ACTN</name>
<feature type="region of interest" description="Disordered" evidence="1">
    <location>
        <begin position="1"/>
        <end position="50"/>
    </location>
</feature>
<evidence type="ECO:0000313" key="3">
    <source>
        <dbReference type="EMBL" id="CAG6391236.1"/>
    </source>
</evidence>
<reference evidence="3" key="1">
    <citation type="submission" date="2021-05" db="EMBL/GenBank/DDBJ databases">
        <authorList>
            <person name="Arsene-Ploetze F."/>
        </authorList>
    </citation>
    <scope>NUCLEOTIDE SEQUENCE</scope>
    <source>
        <strain evidence="3">DSM 42138</strain>
    </source>
</reference>
<proteinExistence type="predicted"/>
<dbReference type="Pfam" id="PF20088">
    <property type="entry name" value="DUF6480"/>
    <property type="match status" value="1"/>
</dbReference>
<accession>A0A9W4DPM7</accession>
<evidence type="ECO:0000313" key="4">
    <source>
        <dbReference type="Proteomes" id="UP001152519"/>
    </source>
</evidence>
<dbReference type="EMBL" id="CAJSLV010000013">
    <property type="protein sequence ID" value="CAG6391236.1"/>
    <property type="molecule type" value="Genomic_DNA"/>
</dbReference>
<protein>
    <submittedName>
        <fullName evidence="3">Uncharacterized protein</fullName>
    </submittedName>
</protein>
<evidence type="ECO:0000256" key="2">
    <source>
        <dbReference type="SAM" id="Phobius"/>
    </source>
</evidence>
<gene>
    <name evidence="3" type="ORF">SCOCK_110064</name>
</gene>
<keyword evidence="2" id="KW-0472">Membrane</keyword>
<comment type="caution">
    <text evidence="3">The sequence shown here is derived from an EMBL/GenBank/DDBJ whole genome shotgun (WGS) entry which is preliminary data.</text>
</comment>
<keyword evidence="4" id="KW-1185">Reference proteome</keyword>
<dbReference type="Proteomes" id="UP001152519">
    <property type="component" value="Unassembled WGS sequence"/>
</dbReference>
<sequence>MAVTHPLQPVNPHLPDEGLSVPEDAVPKAGRTSPAESGVSSLDGPERGPLSRGWSTAPIVAIMLVVAVFAAGALGMAIELML</sequence>
<feature type="transmembrane region" description="Helical" evidence="2">
    <location>
        <begin position="57"/>
        <end position="78"/>
    </location>
</feature>
<dbReference type="AlphaFoldDB" id="A0A9W4DPM7"/>
<dbReference type="InterPro" id="IPR045512">
    <property type="entry name" value="DUF6480"/>
</dbReference>
<keyword evidence="2" id="KW-0812">Transmembrane</keyword>
<organism evidence="3 4">
    <name type="scientific">Actinacidiphila cocklensis</name>
    <dbReference type="NCBI Taxonomy" id="887465"/>
    <lineage>
        <taxon>Bacteria</taxon>
        <taxon>Bacillati</taxon>
        <taxon>Actinomycetota</taxon>
        <taxon>Actinomycetes</taxon>
        <taxon>Kitasatosporales</taxon>
        <taxon>Streptomycetaceae</taxon>
        <taxon>Actinacidiphila</taxon>
    </lineage>
</organism>
<keyword evidence="2" id="KW-1133">Transmembrane helix</keyword>